<dbReference type="EMBL" id="MFIQ01000029">
    <property type="protein sequence ID" value="OGF93110.1"/>
    <property type="molecule type" value="Genomic_DNA"/>
</dbReference>
<organism evidence="1 2">
    <name type="scientific">Candidatus Giovannonibacteria bacterium RIFCSPLOWO2_12_FULL_44_15</name>
    <dbReference type="NCBI Taxonomy" id="1798364"/>
    <lineage>
        <taxon>Bacteria</taxon>
        <taxon>Candidatus Giovannoniibacteriota</taxon>
    </lineage>
</organism>
<dbReference type="STRING" id="1798364.A3G54_02510"/>
<evidence type="ECO:0000313" key="2">
    <source>
        <dbReference type="Proteomes" id="UP000178894"/>
    </source>
</evidence>
<evidence type="ECO:0000313" key="1">
    <source>
        <dbReference type="EMBL" id="OGF93110.1"/>
    </source>
</evidence>
<dbReference type="Proteomes" id="UP000178894">
    <property type="component" value="Unassembled WGS sequence"/>
</dbReference>
<dbReference type="AlphaFoldDB" id="A0A1F5XZ53"/>
<sequence length="273" mass="31410">MGDIILPNGYSGAIIIPKDQPLCLGTAWSIKKRTAALGVLKKGNPFGLTEGDLLSIESRKILRTDEIKKNLTWGEALKWAEKFFPRTKEDAYGFIGGSFDPIDFTKANADGRPNAFARRCLYRELEEEFTAKGSASKFSTEHLFTVFMKDHANRERVYEENYYLLNNFEGELKKEGAPGETEPPEVIPLISLYPEKVYKKTAFILRLFLLNMVEVRGLREYVAPLRHIYRVFDEALRGFRLEIRYRESTLEDSAEPQDWDSLINDRGTVRMHK</sequence>
<accession>A0A1F5XZ53</accession>
<name>A0A1F5XZ53_9BACT</name>
<gene>
    <name evidence="1" type="ORF">A3G54_02510</name>
</gene>
<comment type="caution">
    <text evidence="1">The sequence shown here is derived from an EMBL/GenBank/DDBJ whole genome shotgun (WGS) entry which is preliminary data.</text>
</comment>
<reference evidence="1 2" key="1">
    <citation type="journal article" date="2016" name="Nat. Commun.">
        <title>Thousands of microbial genomes shed light on interconnected biogeochemical processes in an aquifer system.</title>
        <authorList>
            <person name="Anantharaman K."/>
            <person name="Brown C.T."/>
            <person name="Hug L.A."/>
            <person name="Sharon I."/>
            <person name="Castelle C.J."/>
            <person name="Probst A.J."/>
            <person name="Thomas B.C."/>
            <person name="Singh A."/>
            <person name="Wilkins M.J."/>
            <person name="Karaoz U."/>
            <person name="Brodie E.L."/>
            <person name="Williams K.H."/>
            <person name="Hubbard S.S."/>
            <person name="Banfield J.F."/>
        </authorList>
    </citation>
    <scope>NUCLEOTIDE SEQUENCE [LARGE SCALE GENOMIC DNA]</scope>
</reference>
<proteinExistence type="predicted"/>
<protein>
    <submittedName>
        <fullName evidence="1">Uncharacterized protein</fullName>
    </submittedName>
</protein>